<evidence type="ECO:0000259" key="6">
    <source>
        <dbReference type="PROSITE" id="PS50135"/>
    </source>
</evidence>
<evidence type="ECO:0000256" key="4">
    <source>
        <dbReference type="PROSITE-ProRule" id="PRU00228"/>
    </source>
</evidence>
<evidence type="ECO:0000256" key="5">
    <source>
        <dbReference type="SAM" id="MobiDB-lite"/>
    </source>
</evidence>
<comment type="caution">
    <text evidence="7">The sequence shown here is derived from an EMBL/GenBank/DDBJ whole genome shotgun (WGS) entry which is preliminary data.</text>
</comment>
<keyword evidence="1" id="KW-0479">Metal-binding</keyword>
<organism evidence="7 8">
    <name type="scientific">Euplotes crassus</name>
    <dbReference type="NCBI Taxonomy" id="5936"/>
    <lineage>
        <taxon>Eukaryota</taxon>
        <taxon>Sar</taxon>
        <taxon>Alveolata</taxon>
        <taxon>Ciliophora</taxon>
        <taxon>Intramacronucleata</taxon>
        <taxon>Spirotrichea</taxon>
        <taxon>Hypotrichia</taxon>
        <taxon>Euplotida</taxon>
        <taxon>Euplotidae</taxon>
        <taxon>Moneuplotes</taxon>
    </lineage>
</organism>
<dbReference type="GO" id="GO:0008270">
    <property type="term" value="F:zinc ion binding"/>
    <property type="evidence" value="ECO:0007669"/>
    <property type="project" value="UniProtKB-KW"/>
</dbReference>
<dbReference type="AlphaFoldDB" id="A0AAD2D0X9"/>
<dbReference type="InterPro" id="IPR043145">
    <property type="entry name" value="Znf_ZZ_sf"/>
</dbReference>
<feature type="region of interest" description="Disordered" evidence="5">
    <location>
        <begin position="101"/>
        <end position="171"/>
    </location>
</feature>
<feature type="compositionally biased region" description="Polar residues" evidence="5">
    <location>
        <begin position="112"/>
        <end position="130"/>
    </location>
</feature>
<reference evidence="7" key="1">
    <citation type="submission" date="2023-07" db="EMBL/GenBank/DDBJ databases">
        <authorList>
            <consortium name="AG Swart"/>
            <person name="Singh M."/>
            <person name="Singh A."/>
            <person name="Seah K."/>
            <person name="Emmerich C."/>
        </authorList>
    </citation>
    <scope>NUCLEOTIDE SEQUENCE</scope>
    <source>
        <strain evidence="7">DP1</strain>
    </source>
</reference>
<dbReference type="SUPFAM" id="SSF57850">
    <property type="entry name" value="RING/U-box"/>
    <property type="match status" value="1"/>
</dbReference>
<evidence type="ECO:0000313" key="7">
    <source>
        <dbReference type="EMBL" id="CAI2375997.1"/>
    </source>
</evidence>
<name>A0AAD2D0X9_EUPCR</name>
<dbReference type="SMART" id="SM00291">
    <property type="entry name" value="ZnF_ZZ"/>
    <property type="match status" value="1"/>
</dbReference>
<gene>
    <name evidence="7" type="ORF">ECRASSUSDP1_LOCUS17365</name>
</gene>
<dbReference type="CDD" id="cd02340">
    <property type="entry name" value="ZZ_NBR1_like"/>
    <property type="match status" value="1"/>
</dbReference>
<evidence type="ECO:0000256" key="3">
    <source>
        <dbReference type="ARBA" id="ARBA00022833"/>
    </source>
</evidence>
<protein>
    <recommendedName>
        <fullName evidence="6">ZZ-type domain-containing protein</fullName>
    </recommendedName>
</protein>
<accession>A0AAD2D0X9</accession>
<evidence type="ECO:0000313" key="8">
    <source>
        <dbReference type="Proteomes" id="UP001295684"/>
    </source>
</evidence>
<evidence type="ECO:0000256" key="2">
    <source>
        <dbReference type="ARBA" id="ARBA00022771"/>
    </source>
</evidence>
<keyword evidence="2 4" id="KW-0863">Zinc-finger</keyword>
<proteinExistence type="predicted"/>
<dbReference type="Pfam" id="PF00569">
    <property type="entry name" value="ZZ"/>
    <property type="match status" value="1"/>
</dbReference>
<dbReference type="PANTHER" id="PTHR20930">
    <property type="entry name" value="OVARIAN CARCINOMA ANTIGEN CA125-RELATED"/>
    <property type="match status" value="1"/>
</dbReference>
<dbReference type="PANTHER" id="PTHR20930:SF0">
    <property type="entry name" value="PROTEIN ILRUN"/>
    <property type="match status" value="1"/>
</dbReference>
<dbReference type="Proteomes" id="UP001295684">
    <property type="component" value="Unassembled WGS sequence"/>
</dbReference>
<dbReference type="PROSITE" id="PS50135">
    <property type="entry name" value="ZF_ZZ_2"/>
    <property type="match status" value="1"/>
</dbReference>
<dbReference type="Gene3D" id="3.30.60.90">
    <property type="match status" value="1"/>
</dbReference>
<sequence>MSAFEETSFKISVDGEVYLMQEIKSYDDLKLKIFEQLQMKDNQYHLIDPMSVTPIFKNNSGLEGVIKNSLMKPPKLILQKVERISKNDQDHLDLLFSNAKTQEGEVIEPEGSDTNQSQKLSPVEKNTTVEPRTAEPVEETKEPINSSLEKSNDQKADSQQASVSRDELDLDKSEIQEEAKKTQEELYEHIQSLLPKGMEQVIKLVTDKTSKFKAKSQLQRDINLFKGVFHKNVKCTSCKQKPIIGIRYKCPICNKYDVCAKCEAEDSHEHGLLKIRTPKDFAQFLNLIPK</sequence>
<keyword evidence="8" id="KW-1185">Reference proteome</keyword>
<dbReference type="InterPro" id="IPR000433">
    <property type="entry name" value="Znf_ZZ"/>
</dbReference>
<keyword evidence="3" id="KW-0862">Zinc</keyword>
<feature type="compositionally biased region" description="Basic and acidic residues" evidence="5">
    <location>
        <begin position="132"/>
        <end position="142"/>
    </location>
</feature>
<dbReference type="EMBL" id="CAMPGE010017526">
    <property type="protein sequence ID" value="CAI2375997.1"/>
    <property type="molecule type" value="Genomic_DNA"/>
</dbReference>
<evidence type="ECO:0000256" key="1">
    <source>
        <dbReference type="ARBA" id="ARBA00022723"/>
    </source>
</evidence>
<feature type="domain" description="ZZ-type" evidence="6">
    <location>
        <begin position="230"/>
        <end position="280"/>
    </location>
</feature>